<proteinExistence type="inferred from homology"/>
<dbReference type="SUPFAM" id="SSF50475">
    <property type="entry name" value="FMN-binding split barrel"/>
    <property type="match status" value="1"/>
</dbReference>
<evidence type="ECO:0000259" key="4">
    <source>
        <dbReference type="SMART" id="SM00903"/>
    </source>
</evidence>
<keyword evidence="6" id="KW-1185">Reference proteome</keyword>
<comment type="cofactor">
    <cofactor evidence="1">
        <name>FMN</name>
        <dbReference type="ChEBI" id="CHEBI:58210"/>
    </cofactor>
</comment>
<evidence type="ECO:0000313" key="5">
    <source>
        <dbReference type="EMBL" id="AZS52006.1"/>
    </source>
</evidence>
<dbReference type="AlphaFoldDB" id="A0A451EQ97"/>
<dbReference type="InterPro" id="IPR052174">
    <property type="entry name" value="Flavoredoxin"/>
</dbReference>
<comment type="similarity">
    <text evidence="3">Belongs to the flavoredoxin family.</text>
</comment>
<gene>
    <name evidence="5" type="ORF">DM558_15050</name>
</gene>
<dbReference type="EMBL" id="CP029822">
    <property type="protein sequence ID" value="AZS52006.1"/>
    <property type="molecule type" value="Genomic_DNA"/>
</dbReference>
<dbReference type="KEGG" id="emo:DM558_15050"/>
<dbReference type="Gene3D" id="2.30.110.10">
    <property type="entry name" value="Electron Transport, Fmn-binding Protein, Chain A"/>
    <property type="match status" value="1"/>
</dbReference>
<dbReference type="SMART" id="SM00903">
    <property type="entry name" value="Flavin_Reduct"/>
    <property type="match status" value="1"/>
</dbReference>
<evidence type="ECO:0000313" key="6">
    <source>
        <dbReference type="Proteomes" id="UP000273143"/>
    </source>
</evidence>
<dbReference type="Proteomes" id="UP000273143">
    <property type="component" value="Chromosome"/>
</dbReference>
<dbReference type="PANTHER" id="PTHR43567">
    <property type="entry name" value="FLAVOREDOXIN-RELATED-RELATED"/>
    <property type="match status" value="1"/>
</dbReference>
<dbReference type="GO" id="GO:0010181">
    <property type="term" value="F:FMN binding"/>
    <property type="evidence" value="ECO:0007669"/>
    <property type="project" value="InterPro"/>
</dbReference>
<accession>A0A451EQ97</accession>
<sequence>MNYQPVPLDKAYLLLNHGPTIMISSALEDKQNIMSAAWSTALDFDPPKLVVIIDKNNYSKELIQASGEFAVIIPSKAQAKQVLQVGTSTGREIDKFKTFGLTTLPSQTIKAPLIQGSLAALECKLIPEPYNQDKYDLYIGEVTAAWADPEVFSHGRWHITSDQKRSIHYQAGGTFFQIGDQFTVE</sequence>
<protein>
    <submittedName>
        <fullName evidence="5">Flavin reductase family protein</fullName>
    </submittedName>
</protein>
<name>A0A451EQ97_9GAMM</name>
<dbReference type="GO" id="GO:0016646">
    <property type="term" value="F:oxidoreductase activity, acting on the CH-NH group of donors, NAD or NADP as acceptor"/>
    <property type="evidence" value="ECO:0007669"/>
    <property type="project" value="UniProtKB-ARBA"/>
</dbReference>
<dbReference type="InterPro" id="IPR012349">
    <property type="entry name" value="Split_barrel_FMN-bd"/>
</dbReference>
<evidence type="ECO:0000256" key="2">
    <source>
        <dbReference type="ARBA" id="ARBA00022630"/>
    </source>
</evidence>
<reference evidence="6" key="1">
    <citation type="submission" date="2018-06" db="EMBL/GenBank/DDBJ databases">
        <title>Complete genome of Pseudomonas insecticola strain QZS01.</title>
        <authorList>
            <person name="Wang J."/>
            <person name="Su Q."/>
        </authorList>
    </citation>
    <scope>NUCLEOTIDE SEQUENCE [LARGE SCALE GENOMIC DNA]</scope>
    <source>
        <strain evidence="6">QZS01</strain>
    </source>
</reference>
<evidence type="ECO:0000256" key="1">
    <source>
        <dbReference type="ARBA" id="ARBA00001917"/>
    </source>
</evidence>
<dbReference type="PANTHER" id="PTHR43567:SF1">
    <property type="entry name" value="FLAVOREDOXIN"/>
    <property type="match status" value="1"/>
</dbReference>
<dbReference type="Pfam" id="PF01613">
    <property type="entry name" value="Flavin_Reduct"/>
    <property type="match status" value="1"/>
</dbReference>
<dbReference type="RefSeq" id="WP_127164664.1">
    <property type="nucleotide sequence ID" value="NZ_CP029822.1"/>
</dbReference>
<feature type="domain" description="Flavin reductase like" evidence="4">
    <location>
        <begin position="13"/>
        <end position="159"/>
    </location>
</feature>
<dbReference type="InterPro" id="IPR002563">
    <property type="entry name" value="Flavin_Rdtase-like_dom"/>
</dbReference>
<keyword evidence="2" id="KW-0285">Flavoprotein</keyword>
<evidence type="ECO:0000256" key="3">
    <source>
        <dbReference type="ARBA" id="ARBA00038054"/>
    </source>
</evidence>
<organism evidence="5 6">
    <name type="scientific">Entomomonas moraniae</name>
    <dbReference type="NCBI Taxonomy" id="2213226"/>
    <lineage>
        <taxon>Bacteria</taxon>
        <taxon>Pseudomonadati</taxon>
        <taxon>Pseudomonadota</taxon>
        <taxon>Gammaproteobacteria</taxon>
        <taxon>Pseudomonadales</taxon>
        <taxon>Pseudomonadaceae</taxon>
        <taxon>Entomomonas</taxon>
    </lineage>
</organism>